<accession>A0A6L2R6H9</accession>
<feature type="transmembrane region" description="Helical" evidence="7">
    <location>
        <begin position="429"/>
        <end position="448"/>
    </location>
</feature>
<dbReference type="Pfam" id="PF00860">
    <property type="entry name" value="Xan_ur_permease"/>
    <property type="match status" value="1"/>
</dbReference>
<feature type="transmembrane region" description="Helical" evidence="7">
    <location>
        <begin position="212"/>
        <end position="232"/>
    </location>
</feature>
<name>A0A6L2R6H9_9BACT</name>
<feature type="transmembrane region" description="Helical" evidence="7">
    <location>
        <begin position="24"/>
        <end position="48"/>
    </location>
</feature>
<comment type="similarity">
    <text evidence="2">Belongs to the nucleobase:cation symporter-2 (NCS2) (TC 2.A.40) family.</text>
</comment>
<sequence>MENKQSSQKPVSELIYPLDANPPFGVTVLAAVQHILAMIIGVMTPPLIVANAFGAPADAVAYLVSMSLFFAGASIFVQVTRPFGIGSGMLNVQATSFAFPATLISIGMAFMQTQGMTWDATLRTLFGICFVGAFWLVLGAYIIVYLRKIITHTVAGVTVLMIGASLVKVGAVDLGGGFAAMKAGSFGDLSNLLLGAIVILSVVFVNRLKNPIFRMCSLVLGMGVGFLVAIIMGKVDWNILTHPRSYFMLPVPFKFGFFGFDWEAFGICSFIFLVLIIEAIGDITATASVSEQPTHGPLYRSRLKGGILCGGVFSAIAAVFGCFPQITFAQNNGVIQLSGVASRKVGRFCGVLFMLFAIFPVVVVFFELLPRPVLGGALVVLFGTIATSGIRILAEHGVNRRESIIIATSIGIGLVSMLTPDIFAKMPQFFKIFFHSPVVAGGVTAMIVHQILPRPPFVAEDEEDEAEIHPMQEMYIEEPNDEAR</sequence>
<feature type="transmembrane region" description="Helical" evidence="7">
    <location>
        <begin position="253"/>
        <end position="277"/>
    </location>
</feature>
<dbReference type="PANTHER" id="PTHR42810">
    <property type="entry name" value="PURINE PERMEASE C1399.01C-RELATED"/>
    <property type="match status" value="1"/>
</dbReference>
<evidence type="ECO:0000313" key="9">
    <source>
        <dbReference type="Proteomes" id="UP000505077"/>
    </source>
</evidence>
<dbReference type="EMBL" id="BLLL01000010">
    <property type="protein sequence ID" value="GFH63181.1"/>
    <property type="molecule type" value="Genomic_DNA"/>
</dbReference>
<protein>
    <submittedName>
        <fullName evidence="8">Putative nucleobase: H+ symporter</fullName>
    </submittedName>
</protein>
<evidence type="ECO:0000256" key="1">
    <source>
        <dbReference type="ARBA" id="ARBA00004141"/>
    </source>
</evidence>
<dbReference type="GO" id="GO:0042907">
    <property type="term" value="F:xanthine transmembrane transporter activity"/>
    <property type="evidence" value="ECO:0007669"/>
    <property type="project" value="TreeGrafter"/>
</dbReference>
<feature type="transmembrane region" description="Helical" evidence="7">
    <location>
        <begin position="149"/>
        <end position="169"/>
    </location>
</feature>
<evidence type="ECO:0000256" key="2">
    <source>
        <dbReference type="ARBA" id="ARBA00008821"/>
    </source>
</evidence>
<keyword evidence="5 7" id="KW-1133">Transmembrane helix</keyword>
<dbReference type="InterPro" id="IPR006043">
    <property type="entry name" value="NCS2"/>
</dbReference>
<evidence type="ECO:0000256" key="4">
    <source>
        <dbReference type="ARBA" id="ARBA00022692"/>
    </source>
</evidence>
<dbReference type="PANTHER" id="PTHR42810:SF5">
    <property type="entry name" value="XANTHINE PERMEASE XANQ"/>
    <property type="match status" value="1"/>
</dbReference>
<keyword evidence="3" id="KW-0813">Transport</keyword>
<feature type="transmembrane region" description="Helical" evidence="7">
    <location>
        <begin position="305"/>
        <end position="324"/>
    </location>
</feature>
<dbReference type="PROSITE" id="PS01116">
    <property type="entry name" value="XANTH_URACIL_PERMASE"/>
    <property type="match status" value="1"/>
</dbReference>
<gene>
    <name evidence="8" type="primary">ygfO</name>
    <name evidence="8" type="ORF">ZNDK_0952</name>
</gene>
<evidence type="ECO:0000256" key="7">
    <source>
        <dbReference type="SAM" id="Phobius"/>
    </source>
</evidence>
<feature type="transmembrane region" description="Helical" evidence="7">
    <location>
        <begin position="92"/>
        <end position="110"/>
    </location>
</feature>
<feature type="transmembrane region" description="Helical" evidence="7">
    <location>
        <begin position="345"/>
        <end position="366"/>
    </location>
</feature>
<evidence type="ECO:0000256" key="3">
    <source>
        <dbReference type="ARBA" id="ARBA00022448"/>
    </source>
</evidence>
<evidence type="ECO:0000256" key="6">
    <source>
        <dbReference type="ARBA" id="ARBA00023136"/>
    </source>
</evidence>
<dbReference type="AlphaFoldDB" id="A0A6L2R6H9"/>
<proteinExistence type="inferred from homology"/>
<feature type="transmembrane region" description="Helical" evidence="7">
    <location>
        <begin position="60"/>
        <end position="80"/>
    </location>
</feature>
<evidence type="ECO:0000313" key="8">
    <source>
        <dbReference type="EMBL" id="GFH63181.1"/>
    </source>
</evidence>
<feature type="transmembrane region" description="Helical" evidence="7">
    <location>
        <begin position="372"/>
        <end position="392"/>
    </location>
</feature>
<keyword evidence="6 7" id="KW-0472">Membrane</keyword>
<feature type="transmembrane region" description="Helical" evidence="7">
    <location>
        <begin position="189"/>
        <end position="206"/>
    </location>
</feature>
<dbReference type="NCBIfam" id="NF037981">
    <property type="entry name" value="NCS2_1"/>
    <property type="match status" value="1"/>
</dbReference>
<comment type="subcellular location">
    <subcellularLocation>
        <location evidence="1">Membrane</location>
        <topology evidence="1">Multi-pass membrane protein</topology>
    </subcellularLocation>
</comment>
<dbReference type="GO" id="GO:0005886">
    <property type="term" value="C:plasma membrane"/>
    <property type="evidence" value="ECO:0007669"/>
    <property type="project" value="UniProtKB-ARBA"/>
</dbReference>
<keyword evidence="4 7" id="KW-0812">Transmembrane</keyword>
<feature type="transmembrane region" description="Helical" evidence="7">
    <location>
        <begin position="122"/>
        <end position="143"/>
    </location>
</feature>
<dbReference type="InterPro" id="IPR006042">
    <property type="entry name" value="Xan_ur_permease"/>
</dbReference>
<feature type="transmembrane region" description="Helical" evidence="7">
    <location>
        <begin position="404"/>
        <end position="423"/>
    </location>
</feature>
<organism evidence="8 9">
    <name type="scientific">Candidatus Desulfovibrio kirbyi</name>
    <dbReference type="NCBI Taxonomy" id="2696086"/>
    <lineage>
        <taxon>Bacteria</taxon>
        <taxon>Pseudomonadati</taxon>
        <taxon>Thermodesulfobacteriota</taxon>
        <taxon>Desulfovibrionia</taxon>
        <taxon>Desulfovibrionales</taxon>
        <taxon>Desulfovibrionaceae</taxon>
        <taxon>Desulfovibrio</taxon>
    </lineage>
</organism>
<dbReference type="NCBIfam" id="TIGR00801">
    <property type="entry name" value="ncs2"/>
    <property type="match status" value="1"/>
</dbReference>
<reference evidence="8 9" key="1">
    <citation type="journal article" date="2020" name="ISME J.">
        <title>Parallel Reductive Genome Evolution in Desulfovibrio Ectosymbionts Independently Acquired by Trichonympha Protists in the Termite Gut.</title>
        <authorList>
            <person name="Takeuchi M."/>
            <person name="Kuwahara H."/>
            <person name="Murakami T."/>
            <person name="Takahashi K."/>
            <person name="Kajitani R."/>
            <person name="Toyoda A."/>
            <person name="Itoh T."/>
            <person name="Ohkuma M."/>
            <person name="Hongoh Y."/>
        </authorList>
    </citation>
    <scope>NUCLEOTIDE SEQUENCE [LARGE SCALE GENOMIC DNA]</scope>
    <source>
        <strain evidence="8">ZnDsv-02</strain>
    </source>
</reference>
<comment type="caution">
    <text evidence="8">The sequence shown here is derived from an EMBL/GenBank/DDBJ whole genome shotgun (WGS) entry which is preliminary data.</text>
</comment>
<evidence type="ECO:0000256" key="5">
    <source>
        <dbReference type="ARBA" id="ARBA00022989"/>
    </source>
</evidence>
<dbReference type="Proteomes" id="UP000505077">
    <property type="component" value="Unassembled WGS sequence"/>
</dbReference>